<dbReference type="AlphaFoldDB" id="X0TQ93"/>
<reference evidence="1" key="1">
    <citation type="journal article" date="2014" name="Front. Microbiol.">
        <title>High frequency of phylogenetically diverse reductive dehalogenase-homologous genes in deep subseafloor sedimentary metagenomes.</title>
        <authorList>
            <person name="Kawai M."/>
            <person name="Futagami T."/>
            <person name="Toyoda A."/>
            <person name="Takaki Y."/>
            <person name="Nishi S."/>
            <person name="Hori S."/>
            <person name="Arai W."/>
            <person name="Tsubouchi T."/>
            <person name="Morono Y."/>
            <person name="Uchiyama I."/>
            <person name="Ito T."/>
            <person name="Fujiyama A."/>
            <person name="Inagaki F."/>
            <person name="Takami H."/>
        </authorList>
    </citation>
    <scope>NUCLEOTIDE SEQUENCE</scope>
    <source>
        <strain evidence="1">Expedition CK06-06</strain>
    </source>
</reference>
<accession>X0TQ93</accession>
<dbReference type="EMBL" id="BARS01018520">
    <property type="protein sequence ID" value="GAF95419.1"/>
    <property type="molecule type" value="Genomic_DNA"/>
</dbReference>
<gene>
    <name evidence="1" type="ORF">S01H1_30134</name>
</gene>
<evidence type="ECO:0000313" key="1">
    <source>
        <dbReference type="EMBL" id="GAF95419.1"/>
    </source>
</evidence>
<comment type="caution">
    <text evidence="1">The sequence shown here is derived from an EMBL/GenBank/DDBJ whole genome shotgun (WGS) entry which is preliminary data.</text>
</comment>
<proteinExistence type="predicted"/>
<sequence length="41" mass="4865">FSNNGQSLTYRKKTILLHKKDELKMTRGGYGKLYDIKQIYN</sequence>
<feature type="non-terminal residue" evidence="1">
    <location>
        <position position="1"/>
    </location>
</feature>
<name>X0TQ93_9ZZZZ</name>
<organism evidence="1">
    <name type="scientific">marine sediment metagenome</name>
    <dbReference type="NCBI Taxonomy" id="412755"/>
    <lineage>
        <taxon>unclassified sequences</taxon>
        <taxon>metagenomes</taxon>
        <taxon>ecological metagenomes</taxon>
    </lineage>
</organism>
<protein>
    <submittedName>
        <fullName evidence="1">Uncharacterized protein</fullName>
    </submittedName>
</protein>